<evidence type="ECO:0000313" key="1">
    <source>
        <dbReference type="EMBL" id="CAD5228429.1"/>
    </source>
</evidence>
<organism evidence="1 2">
    <name type="scientific">Bursaphelenchus xylophilus</name>
    <name type="common">Pinewood nematode worm</name>
    <name type="synonym">Aphelenchoides xylophilus</name>
    <dbReference type="NCBI Taxonomy" id="6326"/>
    <lineage>
        <taxon>Eukaryota</taxon>
        <taxon>Metazoa</taxon>
        <taxon>Ecdysozoa</taxon>
        <taxon>Nematoda</taxon>
        <taxon>Chromadorea</taxon>
        <taxon>Rhabditida</taxon>
        <taxon>Tylenchina</taxon>
        <taxon>Tylenchomorpha</taxon>
        <taxon>Aphelenchoidea</taxon>
        <taxon>Aphelenchoididae</taxon>
        <taxon>Bursaphelenchus</taxon>
    </lineage>
</organism>
<keyword evidence="2" id="KW-1185">Reference proteome</keyword>
<proteinExistence type="predicted"/>
<accession>A0A7I8X8H6</accession>
<evidence type="ECO:0000313" key="2">
    <source>
        <dbReference type="Proteomes" id="UP000659654"/>
    </source>
</evidence>
<dbReference type="Proteomes" id="UP000659654">
    <property type="component" value="Unassembled WGS sequence"/>
</dbReference>
<reference evidence="1" key="1">
    <citation type="submission" date="2020-09" db="EMBL/GenBank/DDBJ databases">
        <authorList>
            <person name="Kikuchi T."/>
        </authorList>
    </citation>
    <scope>NUCLEOTIDE SEQUENCE</scope>
    <source>
        <strain evidence="1">Ka4C1</strain>
    </source>
</reference>
<dbReference type="AlphaFoldDB" id="A0A7I8X8H6"/>
<name>A0A7I8X8H6_BURXY</name>
<dbReference type="EMBL" id="CAJFDI010000004">
    <property type="protein sequence ID" value="CAD5228429.1"/>
    <property type="molecule type" value="Genomic_DNA"/>
</dbReference>
<dbReference type="EMBL" id="CAJFCV020000004">
    <property type="protein sequence ID" value="CAG9119039.1"/>
    <property type="molecule type" value="Genomic_DNA"/>
</dbReference>
<dbReference type="Proteomes" id="UP000582659">
    <property type="component" value="Unassembled WGS sequence"/>
</dbReference>
<sequence>MSRPRNSAIFAIREFAKRGERARPPNSAAVRSVEAVFCLTGIESANFFRTAQLTSLCGRIRDKNQPQPKNFLRFSPFEEEGALFSCASQIDSSEHSGRESGGISTPDFPTAFWNGDLVLSVRRQRLSPQHRIKWNFFGDNRRRVDCPAFKTQLKTA</sequence>
<protein>
    <submittedName>
        <fullName evidence="1">(pine wood nematode) hypothetical protein</fullName>
    </submittedName>
</protein>
<gene>
    <name evidence="1" type="ORF">BXYJ_LOCUS10440</name>
</gene>
<comment type="caution">
    <text evidence="1">The sequence shown here is derived from an EMBL/GenBank/DDBJ whole genome shotgun (WGS) entry which is preliminary data.</text>
</comment>